<evidence type="ECO:0000256" key="2">
    <source>
        <dbReference type="SAM" id="MobiDB-lite"/>
    </source>
</evidence>
<feature type="region of interest" description="Disordered" evidence="2">
    <location>
        <begin position="34"/>
        <end position="57"/>
    </location>
</feature>
<protein>
    <submittedName>
        <fullName evidence="3">Uncharacterized protein</fullName>
    </submittedName>
</protein>
<feature type="coiled-coil region" evidence="1">
    <location>
        <begin position="78"/>
        <end position="112"/>
    </location>
</feature>
<dbReference type="EMBL" id="CAJNYT010003136">
    <property type="protein sequence ID" value="CAF3530822.1"/>
    <property type="molecule type" value="Genomic_DNA"/>
</dbReference>
<accession>A0A818J5D7</accession>
<name>A0A818J5D7_9BILA</name>
<gene>
    <name evidence="3" type="ORF">GRG538_LOCUS19256</name>
</gene>
<evidence type="ECO:0000313" key="4">
    <source>
        <dbReference type="Proteomes" id="UP000663872"/>
    </source>
</evidence>
<dbReference type="AlphaFoldDB" id="A0A818J5D7"/>
<reference evidence="3" key="1">
    <citation type="submission" date="2021-02" db="EMBL/GenBank/DDBJ databases">
        <authorList>
            <person name="Nowell W R."/>
        </authorList>
    </citation>
    <scope>NUCLEOTIDE SEQUENCE</scope>
</reference>
<feature type="coiled-coil region" evidence="1">
    <location>
        <begin position="155"/>
        <end position="217"/>
    </location>
</feature>
<keyword evidence="1" id="KW-0175">Coiled coil</keyword>
<proteinExistence type="predicted"/>
<sequence length="266" mass="31372">MAHEQTLYNAKKSTIEELNNDIKKRQDTLTNIQSNLGRKTTELSDKQKQIKGNTGRKRALEKDVENIKTEKGKKDIELRDARSRVLEQENKVKRLDQQLKLLNGRDQQLSNQATIAENKLELNRSEIIKSTMKVTEMNRSISDKRTRQTNGQRIIDASNTILKALDDQMVEANEKIRQREFEYEKLTDQLALMNTTLNANEQEKMECHKKLKELDNEITSFKVRHYQQQEEYHKESNKIILRHPEVVRIQNQEAQRNIHLQKQNKN</sequence>
<evidence type="ECO:0000256" key="1">
    <source>
        <dbReference type="SAM" id="Coils"/>
    </source>
</evidence>
<evidence type="ECO:0000313" key="3">
    <source>
        <dbReference type="EMBL" id="CAF3530822.1"/>
    </source>
</evidence>
<dbReference type="Proteomes" id="UP000663872">
    <property type="component" value="Unassembled WGS sequence"/>
</dbReference>
<feature type="compositionally biased region" description="Basic and acidic residues" evidence="2">
    <location>
        <begin position="39"/>
        <end position="48"/>
    </location>
</feature>
<comment type="caution">
    <text evidence="3">The sequence shown here is derived from an EMBL/GenBank/DDBJ whole genome shotgun (WGS) entry which is preliminary data.</text>
</comment>
<organism evidence="3 4">
    <name type="scientific">Rotaria socialis</name>
    <dbReference type="NCBI Taxonomy" id="392032"/>
    <lineage>
        <taxon>Eukaryota</taxon>
        <taxon>Metazoa</taxon>
        <taxon>Spiralia</taxon>
        <taxon>Gnathifera</taxon>
        <taxon>Rotifera</taxon>
        <taxon>Eurotatoria</taxon>
        <taxon>Bdelloidea</taxon>
        <taxon>Philodinida</taxon>
        <taxon>Philodinidae</taxon>
        <taxon>Rotaria</taxon>
    </lineage>
</organism>